<evidence type="ECO:0000313" key="1">
    <source>
        <dbReference type="EMBL" id="KAK9502929.1"/>
    </source>
</evidence>
<comment type="caution">
    <text evidence="1">The sequence shown here is derived from an EMBL/GenBank/DDBJ whole genome shotgun (WGS) entry which is preliminary data.</text>
</comment>
<proteinExistence type="predicted"/>
<accession>A0AAW1D322</accession>
<dbReference type="AlphaFoldDB" id="A0AAW1D322"/>
<gene>
    <name evidence="1" type="ORF">O3M35_011609</name>
</gene>
<name>A0AAW1D322_9HEMI</name>
<keyword evidence="2" id="KW-1185">Reference proteome</keyword>
<reference evidence="1 2" key="1">
    <citation type="submission" date="2022-12" db="EMBL/GenBank/DDBJ databases">
        <title>Chromosome-level genome assembly of true bugs.</title>
        <authorList>
            <person name="Ma L."/>
            <person name="Li H."/>
        </authorList>
    </citation>
    <scope>NUCLEOTIDE SEQUENCE [LARGE SCALE GENOMIC DNA]</scope>
    <source>
        <strain evidence="1">Lab_2022b</strain>
    </source>
</reference>
<dbReference type="Proteomes" id="UP001461498">
    <property type="component" value="Unassembled WGS sequence"/>
</dbReference>
<dbReference type="EMBL" id="JAPXFL010000008">
    <property type="protein sequence ID" value="KAK9502929.1"/>
    <property type="molecule type" value="Genomic_DNA"/>
</dbReference>
<dbReference type="PROSITE" id="PS51257">
    <property type="entry name" value="PROKAR_LIPOPROTEIN"/>
    <property type="match status" value="1"/>
</dbReference>
<evidence type="ECO:0000313" key="2">
    <source>
        <dbReference type="Proteomes" id="UP001461498"/>
    </source>
</evidence>
<protein>
    <submittedName>
        <fullName evidence="1">Uncharacterized protein</fullName>
    </submittedName>
</protein>
<organism evidence="1 2">
    <name type="scientific">Rhynocoris fuscipes</name>
    <dbReference type="NCBI Taxonomy" id="488301"/>
    <lineage>
        <taxon>Eukaryota</taxon>
        <taxon>Metazoa</taxon>
        <taxon>Ecdysozoa</taxon>
        <taxon>Arthropoda</taxon>
        <taxon>Hexapoda</taxon>
        <taxon>Insecta</taxon>
        <taxon>Pterygota</taxon>
        <taxon>Neoptera</taxon>
        <taxon>Paraneoptera</taxon>
        <taxon>Hemiptera</taxon>
        <taxon>Heteroptera</taxon>
        <taxon>Panheteroptera</taxon>
        <taxon>Cimicomorpha</taxon>
        <taxon>Reduviidae</taxon>
        <taxon>Harpactorinae</taxon>
        <taxon>Harpactorini</taxon>
        <taxon>Rhynocoris</taxon>
    </lineage>
</organism>
<sequence>MFVIKFHLRRYFQILNLFNPLLSTACNIMKHFILRYNFVSSFTVTFQLTFIKA</sequence>